<dbReference type="Pfam" id="PF20152">
    <property type="entry name" value="DUF6534"/>
    <property type="match status" value="1"/>
</dbReference>
<evidence type="ECO:0000313" key="3">
    <source>
        <dbReference type="EMBL" id="THV04717.1"/>
    </source>
</evidence>
<dbReference type="AlphaFoldDB" id="A0A4S8MP19"/>
<gene>
    <name evidence="3" type="ORF">K435DRAFT_159457</name>
</gene>
<name>A0A4S8MP19_DENBC</name>
<evidence type="ECO:0000256" key="1">
    <source>
        <dbReference type="SAM" id="Phobius"/>
    </source>
</evidence>
<organism evidence="3 4">
    <name type="scientific">Dendrothele bispora (strain CBS 962.96)</name>
    <dbReference type="NCBI Taxonomy" id="1314807"/>
    <lineage>
        <taxon>Eukaryota</taxon>
        <taxon>Fungi</taxon>
        <taxon>Dikarya</taxon>
        <taxon>Basidiomycota</taxon>
        <taxon>Agaricomycotina</taxon>
        <taxon>Agaricomycetes</taxon>
        <taxon>Agaricomycetidae</taxon>
        <taxon>Agaricales</taxon>
        <taxon>Agaricales incertae sedis</taxon>
        <taxon>Dendrothele</taxon>
    </lineage>
</organism>
<sequence>MITISMSFSLLRSRGSKRTNRVVKFLIVFIVNTNLTSTLLSTGGLVTVLVFPKTKIYSAFVIPLPNVYLNSFLGVLNSREYLQKKLIETLPTQSFPVELGVAQHIATDDSGGSISFAPNLQVSNVPPSTQDTKSEAKSSIGVVISNGPVNR</sequence>
<dbReference type="InterPro" id="IPR045339">
    <property type="entry name" value="DUF6534"/>
</dbReference>
<keyword evidence="1" id="KW-0472">Membrane</keyword>
<dbReference type="OrthoDB" id="2535105at2759"/>
<evidence type="ECO:0000313" key="4">
    <source>
        <dbReference type="Proteomes" id="UP000297245"/>
    </source>
</evidence>
<reference evidence="3 4" key="1">
    <citation type="journal article" date="2019" name="Nat. Ecol. Evol.">
        <title>Megaphylogeny resolves global patterns of mushroom evolution.</title>
        <authorList>
            <person name="Varga T."/>
            <person name="Krizsan K."/>
            <person name="Foldi C."/>
            <person name="Dima B."/>
            <person name="Sanchez-Garcia M."/>
            <person name="Sanchez-Ramirez S."/>
            <person name="Szollosi G.J."/>
            <person name="Szarkandi J.G."/>
            <person name="Papp V."/>
            <person name="Albert L."/>
            <person name="Andreopoulos W."/>
            <person name="Angelini C."/>
            <person name="Antonin V."/>
            <person name="Barry K.W."/>
            <person name="Bougher N.L."/>
            <person name="Buchanan P."/>
            <person name="Buyck B."/>
            <person name="Bense V."/>
            <person name="Catcheside P."/>
            <person name="Chovatia M."/>
            <person name="Cooper J."/>
            <person name="Damon W."/>
            <person name="Desjardin D."/>
            <person name="Finy P."/>
            <person name="Geml J."/>
            <person name="Haridas S."/>
            <person name="Hughes K."/>
            <person name="Justo A."/>
            <person name="Karasinski D."/>
            <person name="Kautmanova I."/>
            <person name="Kiss B."/>
            <person name="Kocsube S."/>
            <person name="Kotiranta H."/>
            <person name="LaButti K.M."/>
            <person name="Lechner B.E."/>
            <person name="Liimatainen K."/>
            <person name="Lipzen A."/>
            <person name="Lukacs Z."/>
            <person name="Mihaltcheva S."/>
            <person name="Morgado L.N."/>
            <person name="Niskanen T."/>
            <person name="Noordeloos M.E."/>
            <person name="Ohm R.A."/>
            <person name="Ortiz-Santana B."/>
            <person name="Ovrebo C."/>
            <person name="Racz N."/>
            <person name="Riley R."/>
            <person name="Savchenko A."/>
            <person name="Shiryaev A."/>
            <person name="Soop K."/>
            <person name="Spirin V."/>
            <person name="Szebenyi C."/>
            <person name="Tomsovsky M."/>
            <person name="Tulloss R.E."/>
            <person name="Uehling J."/>
            <person name="Grigoriev I.V."/>
            <person name="Vagvolgyi C."/>
            <person name="Papp T."/>
            <person name="Martin F.M."/>
            <person name="Miettinen O."/>
            <person name="Hibbett D.S."/>
            <person name="Nagy L.G."/>
        </authorList>
    </citation>
    <scope>NUCLEOTIDE SEQUENCE [LARGE SCALE GENOMIC DNA]</scope>
    <source>
        <strain evidence="3 4">CBS 962.96</strain>
    </source>
</reference>
<dbReference type="Proteomes" id="UP000297245">
    <property type="component" value="Unassembled WGS sequence"/>
</dbReference>
<feature type="transmembrane region" description="Helical" evidence="1">
    <location>
        <begin position="21"/>
        <end position="50"/>
    </location>
</feature>
<protein>
    <recommendedName>
        <fullName evidence="2">DUF6534 domain-containing protein</fullName>
    </recommendedName>
</protein>
<keyword evidence="1" id="KW-1133">Transmembrane helix</keyword>
<accession>A0A4S8MP19</accession>
<feature type="domain" description="DUF6534" evidence="2">
    <location>
        <begin position="1"/>
        <end position="81"/>
    </location>
</feature>
<keyword evidence="1" id="KW-0812">Transmembrane</keyword>
<evidence type="ECO:0000259" key="2">
    <source>
        <dbReference type="Pfam" id="PF20152"/>
    </source>
</evidence>
<keyword evidence="4" id="KW-1185">Reference proteome</keyword>
<proteinExistence type="predicted"/>
<feature type="transmembrane region" description="Helical" evidence="1">
    <location>
        <begin position="56"/>
        <end position="76"/>
    </location>
</feature>
<dbReference type="EMBL" id="ML179053">
    <property type="protein sequence ID" value="THV04717.1"/>
    <property type="molecule type" value="Genomic_DNA"/>
</dbReference>